<keyword evidence="1" id="KW-1133">Transmembrane helix</keyword>
<keyword evidence="1" id="KW-0472">Membrane</keyword>
<dbReference type="EMBL" id="FAXN01000049">
    <property type="protein sequence ID" value="CUV65850.1"/>
    <property type="molecule type" value="Genomic_DNA"/>
</dbReference>
<dbReference type="AlphaFoldDB" id="A0A0S4XNG1"/>
<gene>
    <name evidence="2" type="ORF">BN3087_480002</name>
</gene>
<evidence type="ECO:0000256" key="1">
    <source>
        <dbReference type="SAM" id="Phobius"/>
    </source>
</evidence>
<feature type="transmembrane region" description="Helical" evidence="1">
    <location>
        <begin position="41"/>
        <end position="57"/>
    </location>
</feature>
<keyword evidence="1" id="KW-0812">Transmembrane</keyword>
<evidence type="ECO:0000313" key="2">
    <source>
        <dbReference type="EMBL" id="CUV65850.1"/>
    </source>
</evidence>
<organism evidence="2">
    <name type="scientific">Sulfurovum sp. enrichment culture clone C5</name>
    <dbReference type="NCBI Taxonomy" id="497650"/>
    <lineage>
        <taxon>Bacteria</taxon>
        <taxon>Pseudomonadati</taxon>
        <taxon>Campylobacterota</taxon>
        <taxon>Epsilonproteobacteria</taxon>
        <taxon>Campylobacterales</taxon>
        <taxon>Sulfurovaceae</taxon>
        <taxon>Sulfurovum</taxon>
        <taxon>environmental samples</taxon>
    </lineage>
</organism>
<feature type="transmembrane region" description="Helical" evidence="1">
    <location>
        <begin position="6"/>
        <end position="29"/>
    </location>
</feature>
<name>A0A0S4XNG1_9BACT</name>
<accession>A0A0S4XNG1</accession>
<proteinExistence type="predicted"/>
<reference evidence="2" key="1">
    <citation type="submission" date="2015-11" db="EMBL/GenBank/DDBJ databases">
        <authorList>
            <person name="Zhang Y."/>
            <person name="Guo Z."/>
        </authorList>
    </citation>
    <scope>NUCLEOTIDE SEQUENCE</scope>
    <source>
        <strain evidence="2">BN30871</strain>
    </source>
</reference>
<sequence length="297" mass="34432">MSLVFLFYLLFPIALIISIIVSIVMLINAILKNNTKKIKKMALIIALLLTPIAYHYAKIAFYNSNSTPDINPHSTLKMRVYGDYPFEKDTNMKIGIRFKSNNINCNRDKWLLDNGGSRHKIKTFPTTVKNGKFESIVYFDSYLPGICRWEAEEIYAYMQSKNDNIELAGEMLVNAKKDVTVSWDSDWRELALERQIIFSFPLRDKSKNEKLFPKKVNFPDEANIGFVSQKAPTEKDKLLYINCFKKKDDNVNFKTKTILECNEFYSINGEKLVNGLKNISTTQKEVQVKFLDKGWKE</sequence>
<protein>
    <submittedName>
        <fullName evidence="2">Uncharacterized protein</fullName>
    </submittedName>
</protein>